<gene>
    <name evidence="2" type="ORF">PSON_ATCC_30995.1.T0660025</name>
</gene>
<dbReference type="EMBL" id="CAJJDN010000066">
    <property type="protein sequence ID" value="CAD8096180.1"/>
    <property type="molecule type" value="Genomic_DNA"/>
</dbReference>
<name>A0A8S1NX91_9CILI</name>
<organism evidence="2 3">
    <name type="scientific">Paramecium sonneborni</name>
    <dbReference type="NCBI Taxonomy" id="65129"/>
    <lineage>
        <taxon>Eukaryota</taxon>
        <taxon>Sar</taxon>
        <taxon>Alveolata</taxon>
        <taxon>Ciliophora</taxon>
        <taxon>Intramacronucleata</taxon>
        <taxon>Oligohymenophorea</taxon>
        <taxon>Peniculida</taxon>
        <taxon>Parameciidae</taxon>
        <taxon>Paramecium</taxon>
    </lineage>
</organism>
<comment type="caution">
    <text evidence="2">The sequence shown here is derived from an EMBL/GenBank/DDBJ whole genome shotgun (WGS) entry which is preliminary data.</text>
</comment>
<evidence type="ECO:0000256" key="1">
    <source>
        <dbReference type="SAM" id="MobiDB-lite"/>
    </source>
</evidence>
<sequence length="79" mass="9610">MDDQYAISINIDINTFIYQLNSFLNKFQFKSFPNKPMEIQKKHSSFKTMYSDHSKFKTQEQQPNYSQKDQIRLDDFYKP</sequence>
<dbReference type="AlphaFoldDB" id="A0A8S1NX91"/>
<keyword evidence="3" id="KW-1185">Reference proteome</keyword>
<feature type="compositionally biased region" description="Basic and acidic residues" evidence="1">
    <location>
        <begin position="69"/>
        <end position="79"/>
    </location>
</feature>
<evidence type="ECO:0000313" key="2">
    <source>
        <dbReference type="EMBL" id="CAD8096180.1"/>
    </source>
</evidence>
<accession>A0A8S1NX91</accession>
<reference evidence="2" key="1">
    <citation type="submission" date="2021-01" db="EMBL/GenBank/DDBJ databases">
        <authorList>
            <consortium name="Genoscope - CEA"/>
            <person name="William W."/>
        </authorList>
    </citation>
    <scope>NUCLEOTIDE SEQUENCE</scope>
</reference>
<feature type="region of interest" description="Disordered" evidence="1">
    <location>
        <begin position="43"/>
        <end position="79"/>
    </location>
</feature>
<evidence type="ECO:0000313" key="3">
    <source>
        <dbReference type="Proteomes" id="UP000692954"/>
    </source>
</evidence>
<feature type="compositionally biased region" description="Polar residues" evidence="1">
    <location>
        <begin position="59"/>
        <end position="68"/>
    </location>
</feature>
<proteinExistence type="predicted"/>
<dbReference type="Proteomes" id="UP000692954">
    <property type="component" value="Unassembled WGS sequence"/>
</dbReference>
<protein>
    <submittedName>
        <fullName evidence="2">Uncharacterized protein</fullName>
    </submittedName>
</protein>